<name>A0ACC0NIZ5_RHOML</name>
<protein>
    <submittedName>
        <fullName evidence="1">Uncharacterized protein</fullName>
    </submittedName>
</protein>
<gene>
    <name evidence="1" type="ORF">RHMOL_Rhmol06G0293800</name>
</gene>
<evidence type="ECO:0000313" key="1">
    <source>
        <dbReference type="EMBL" id="KAI8552774.1"/>
    </source>
</evidence>
<dbReference type="EMBL" id="CM046393">
    <property type="protein sequence ID" value="KAI8552774.1"/>
    <property type="molecule type" value="Genomic_DNA"/>
</dbReference>
<evidence type="ECO:0000313" key="2">
    <source>
        <dbReference type="Proteomes" id="UP001062846"/>
    </source>
</evidence>
<proteinExistence type="predicted"/>
<dbReference type="Proteomes" id="UP001062846">
    <property type="component" value="Chromosome 6"/>
</dbReference>
<reference evidence="1" key="1">
    <citation type="submission" date="2022-02" db="EMBL/GenBank/DDBJ databases">
        <title>Plant Genome Project.</title>
        <authorList>
            <person name="Zhang R.-G."/>
        </authorList>
    </citation>
    <scope>NUCLEOTIDE SEQUENCE</scope>
    <source>
        <strain evidence="1">AT1</strain>
    </source>
</reference>
<organism evidence="1 2">
    <name type="scientific">Rhododendron molle</name>
    <name type="common">Chinese azalea</name>
    <name type="synonym">Azalea mollis</name>
    <dbReference type="NCBI Taxonomy" id="49168"/>
    <lineage>
        <taxon>Eukaryota</taxon>
        <taxon>Viridiplantae</taxon>
        <taxon>Streptophyta</taxon>
        <taxon>Embryophyta</taxon>
        <taxon>Tracheophyta</taxon>
        <taxon>Spermatophyta</taxon>
        <taxon>Magnoliopsida</taxon>
        <taxon>eudicotyledons</taxon>
        <taxon>Gunneridae</taxon>
        <taxon>Pentapetalae</taxon>
        <taxon>asterids</taxon>
        <taxon>Ericales</taxon>
        <taxon>Ericaceae</taxon>
        <taxon>Ericoideae</taxon>
        <taxon>Rhodoreae</taxon>
        <taxon>Rhododendron</taxon>
    </lineage>
</organism>
<comment type="caution">
    <text evidence="1">The sequence shown here is derived from an EMBL/GenBank/DDBJ whole genome shotgun (WGS) entry which is preliminary data.</text>
</comment>
<sequence length="104" mass="11816">MGMIESQTFKGYVSPSKDENTTEKTGSDDLITWVKETATLEKETQAEMWPIVWKRAGPRRAIMKDVEDNVLKVPETKNNSKLKSLVRLRNLVDSSIWAGFLRGS</sequence>
<accession>A0ACC0NIZ5</accession>
<keyword evidence="2" id="KW-1185">Reference proteome</keyword>